<comment type="caution">
    <text evidence="8">The sequence shown here is derived from an EMBL/GenBank/DDBJ whole genome shotgun (WGS) entry which is preliminary data.</text>
</comment>
<gene>
    <name evidence="8" type="ORF">TCAL_02634</name>
</gene>
<proteinExistence type="predicted"/>
<evidence type="ECO:0000256" key="1">
    <source>
        <dbReference type="ARBA" id="ARBA00004141"/>
    </source>
</evidence>
<feature type="transmembrane region" description="Helical" evidence="6">
    <location>
        <begin position="155"/>
        <end position="176"/>
    </location>
</feature>
<evidence type="ECO:0000256" key="5">
    <source>
        <dbReference type="SAM" id="MobiDB-lite"/>
    </source>
</evidence>
<dbReference type="Pfam" id="PF01490">
    <property type="entry name" value="Aa_trans"/>
    <property type="match status" value="1"/>
</dbReference>
<feature type="transmembrane region" description="Helical" evidence="6">
    <location>
        <begin position="445"/>
        <end position="465"/>
    </location>
</feature>
<dbReference type="GO" id="GO:0005774">
    <property type="term" value="C:vacuolar membrane"/>
    <property type="evidence" value="ECO:0007669"/>
    <property type="project" value="TreeGrafter"/>
</dbReference>
<dbReference type="PANTHER" id="PTHR22950:SF349">
    <property type="entry name" value="AMINO ACID TRANSPORTER TRANSMEMBRANE DOMAIN-CONTAINING PROTEIN"/>
    <property type="match status" value="1"/>
</dbReference>
<dbReference type="AlphaFoldDB" id="A0A553NG18"/>
<dbReference type="STRING" id="6832.A0A553NG18"/>
<dbReference type="OrthoDB" id="1684102at2759"/>
<feature type="transmembrane region" description="Helical" evidence="6">
    <location>
        <begin position="471"/>
        <end position="491"/>
    </location>
</feature>
<keyword evidence="2 6" id="KW-0812">Transmembrane</keyword>
<evidence type="ECO:0000259" key="7">
    <source>
        <dbReference type="Pfam" id="PF01490"/>
    </source>
</evidence>
<evidence type="ECO:0000256" key="3">
    <source>
        <dbReference type="ARBA" id="ARBA00022989"/>
    </source>
</evidence>
<evidence type="ECO:0000256" key="2">
    <source>
        <dbReference type="ARBA" id="ARBA00022692"/>
    </source>
</evidence>
<feature type="transmembrane region" description="Helical" evidence="6">
    <location>
        <begin position="357"/>
        <end position="381"/>
    </location>
</feature>
<feature type="region of interest" description="Disordered" evidence="5">
    <location>
        <begin position="11"/>
        <end position="56"/>
    </location>
</feature>
<reference evidence="8 9" key="1">
    <citation type="journal article" date="2018" name="Nat. Ecol. Evol.">
        <title>Genomic signatures of mitonuclear coevolution across populations of Tigriopus californicus.</title>
        <authorList>
            <person name="Barreto F.S."/>
            <person name="Watson E.T."/>
            <person name="Lima T.G."/>
            <person name="Willett C.S."/>
            <person name="Edmands S."/>
            <person name="Li W."/>
            <person name="Burton R.S."/>
        </authorList>
    </citation>
    <scope>NUCLEOTIDE SEQUENCE [LARGE SCALE GENOMIC DNA]</scope>
    <source>
        <strain evidence="8 9">San Diego</strain>
    </source>
</reference>
<evidence type="ECO:0000256" key="6">
    <source>
        <dbReference type="SAM" id="Phobius"/>
    </source>
</evidence>
<feature type="transmembrane region" description="Helical" evidence="6">
    <location>
        <begin position="260"/>
        <end position="277"/>
    </location>
</feature>
<dbReference type="GO" id="GO:0015179">
    <property type="term" value="F:L-amino acid transmembrane transporter activity"/>
    <property type="evidence" value="ECO:0007669"/>
    <property type="project" value="TreeGrafter"/>
</dbReference>
<dbReference type="Proteomes" id="UP000318571">
    <property type="component" value="Chromosome 10"/>
</dbReference>
<feature type="transmembrane region" description="Helical" evidence="6">
    <location>
        <begin position="219"/>
        <end position="240"/>
    </location>
</feature>
<organism evidence="8 9">
    <name type="scientific">Tigriopus californicus</name>
    <name type="common">Marine copepod</name>
    <dbReference type="NCBI Taxonomy" id="6832"/>
    <lineage>
        <taxon>Eukaryota</taxon>
        <taxon>Metazoa</taxon>
        <taxon>Ecdysozoa</taxon>
        <taxon>Arthropoda</taxon>
        <taxon>Crustacea</taxon>
        <taxon>Multicrustacea</taxon>
        <taxon>Hexanauplia</taxon>
        <taxon>Copepoda</taxon>
        <taxon>Harpacticoida</taxon>
        <taxon>Harpacticidae</taxon>
        <taxon>Tigriopus</taxon>
    </lineage>
</organism>
<feature type="transmembrane region" description="Helical" evidence="6">
    <location>
        <begin position="289"/>
        <end position="306"/>
    </location>
</feature>
<accession>A0A553NG18</accession>
<keyword evidence="4 6" id="KW-0472">Membrane</keyword>
<dbReference type="PANTHER" id="PTHR22950">
    <property type="entry name" value="AMINO ACID TRANSPORTER"/>
    <property type="match status" value="1"/>
</dbReference>
<feature type="transmembrane region" description="Helical" evidence="6">
    <location>
        <begin position="326"/>
        <end position="345"/>
    </location>
</feature>
<dbReference type="InterPro" id="IPR013057">
    <property type="entry name" value="AA_transpt_TM"/>
</dbReference>
<evidence type="ECO:0000313" key="9">
    <source>
        <dbReference type="Proteomes" id="UP000318571"/>
    </source>
</evidence>
<sequence>MASLPLIVPDFPDYGGVHIGPNPNERNHLSPGSADMSRSHGARQRRTSARRISGSEMLDNLERFSRRTLSVSSHSQDIHNEVMAALMEDGEEEDDDEDDNFLPDVVTRGITPTIQEERDSEHAISNTETIIHILKGNIGIGVLTLPIAIRNSGLIFGNIGLALIAYMCVHCMKMLVHAAHKACAKRPNAVFLDYADTAEAAFSDAGGNWTKCAPMMRKVVNLFLCLSQVGSNAVYVLFIAQNIQPIVEHYGGEFFETLNYRYYILAILPFMIAICMIKNLRYLSPFSVIANIFQFVGLGIIFFYIFREHLPDSSSVPWVAQSNRLPLFFGTAIFAIEGISVVLPIENQMKRPKDMLGWNGVLNTAMGMVGILYVAMGFYGFLKYGEHIESSITLNLPPGDVLAQICLLLFSLSIFFSYALQFYVLMEILGPNVIRPRVPQRWFVLSEYSTRIIINVITFALAATVPWLDLVVSLLGAVKMSTLAIMAPALIDTASHWNGGRGCMNWRLIKNGFIFLIGFFGCIMGTWVSVLNIVENFKNGH</sequence>
<keyword evidence="3 6" id="KW-1133">Transmembrane helix</keyword>
<feature type="transmembrane region" description="Helical" evidence="6">
    <location>
        <begin position="512"/>
        <end position="534"/>
    </location>
</feature>
<evidence type="ECO:0000256" key="4">
    <source>
        <dbReference type="ARBA" id="ARBA00023136"/>
    </source>
</evidence>
<comment type="subcellular location">
    <subcellularLocation>
        <location evidence="1">Membrane</location>
        <topology evidence="1">Multi-pass membrane protein</topology>
    </subcellularLocation>
</comment>
<keyword evidence="9" id="KW-1185">Reference proteome</keyword>
<feature type="domain" description="Amino acid transporter transmembrane" evidence="7">
    <location>
        <begin position="123"/>
        <end position="530"/>
    </location>
</feature>
<protein>
    <recommendedName>
        <fullName evidence="7">Amino acid transporter transmembrane domain-containing protein</fullName>
    </recommendedName>
</protein>
<evidence type="ECO:0000313" key="8">
    <source>
        <dbReference type="EMBL" id="TRY64387.1"/>
    </source>
</evidence>
<feature type="transmembrane region" description="Helical" evidence="6">
    <location>
        <begin position="401"/>
        <end position="424"/>
    </location>
</feature>
<dbReference type="OMA" id="RTGTSFC"/>
<name>A0A553NG18_TIGCA</name>
<feature type="compositionally biased region" description="Basic residues" evidence="5">
    <location>
        <begin position="40"/>
        <end position="49"/>
    </location>
</feature>
<dbReference type="EMBL" id="VCGU01000458">
    <property type="protein sequence ID" value="TRY64387.1"/>
    <property type="molecule type" value="Genomic_DNA"/>
</dbReference>